<dbReference type="RefSeq" id="WP_378069828.1">
    <property type="nucleotide sequence ID" value="NZ_JBHSBL010000019.1"/>
</dbReference>
<dbReference type="Gene3D" id="2.60.120.260">
    <property type="entry name" value="Galactose-binding domain-like"/>
    <property type="match status" value="1"/>
</dbReference>
<name>A0ABV8IYD7_9ACTN</name>
<comment type="caution">
    <text evidence="1">The sequence shown here is derived from an EMBL/GenBank/DDBJ whole genome shotgun (WGS) entry which is preliminary data.</text>
</comment>
<sequence>MTGASPAANGLTRHTFAPVTTSRLRVLGPNRGGGVGWGLSEFQVWSRPTFKIFNRHSGKLLAVDNASTADSAPA</sequence>
<gene>
    <name evidence="1" type="ORF">ACFO0C_28780</name>
</gene>
<evidence type="ECO:0000313" key="2">
    <source>
        <dbReference type="Proteomes" id="UP001595867"/>
    </source>
</evidence>
<dbReference type="EMBL" id="JBHSBL010000019">
    <property type="protein sequence ID" value="MFC4068946.1"/>
    <property type="molecule type" value="Genomic_DNA"/>
</dbReference>
<keyword evidence="2" id="KW-1185">Reference proteome</keyword>
<accession>A0ABV8IYD7</accession>
<protein>
    <submittedName>
        <fullName evidence="1">Uncharacterized protein</fullName>
    </submittedName>
</protein>
<organism evidence="1 2">
    <name type="scientific">Actinoplanes subglobosus</name>
    <dbReference type="NCBI Taxonomy" id="1547892"/>
    <lineage>
        <taxon>Bacteria</taxon>
        <taxon>Bacillati</taxon>
        <taxon>Actinomycetota</taxon>
        <taxon>Actinomycetes</taxon>
        <taxon>Micromonosporales</taxon>
        <taxon>Micromonosporaceae</taxon>
        <taxon>Actinoplanes</taxon>
    </lineage>
</organism>
<proteinExistence type="predicted"/>
<dbReference type="Proteomes" id="UP001595867">
    <property type="component" value="Unassembled WGS sequence"/>
</dbReference>
<evidence type="ECO:0000313" key="1">
    <source>
        <dbReference type="EMBL" id="MFC4068946.1"/>
    </source>
</evidence>
<reference evidence="2" key="1">
    <citation type="journal article" date="2019" name="Int. J. Syst. Evol. Microbiol.">
        <title>The Global Catalogue of Microorganisms (GCM) 10K type strain sequencing project: providing services to taxonomists for standard genome sequencing and annotation.</title>
        <authorList>
            <consortium name="The Broad Institute Genomics Platform"/>
            <consortium name="The Broad Institute Genome Sequencing Center for Infectious Disease"/>
            <person name="Wu L."/>
            <person name="Ma J."/>
        </authorList>
    </citation>
    <scope>NUCLEOTIDE SEQUENCE [LARGE SCALE GENOMIC DNA]</scope>
    <source>
        <strain evidence="2">TBRC 5832</strain>
    </source>
</reference>